<sequence length="499" mass="52376">MDMLANLALGLQTAFTPVNLLYCFLGVFLGTFIGVLPGIGSLAAVSMLLPITFYIEPTTALVMLAGVYYGAEYGGSTASILLNLPGTPSSAVTCLDGYPMAQKGRAGVALFITTIASFVGGSIGILLLMAFSPLLSQVALAFGPAEYFALMALGLIAAAGVTQNSPLKGIAMVVLGLVLGSVGADVNTGITRYTFGLIELYDGISLVALAMGLFGVAEIIASIRDGDRKLMSDKITLRSMLPAKGEGRQVALPILRGAGIGSFFGALPGAGQSIASFIGYAVEKKVAKDPSRFGKGAIEGLASPESANNAAVQTAFIPTLTLGIPGSATMALMLGALLIHGITPGPGLMANNPDIFWGLVMSFWIGNIMLLILNIPLIGIWVRLLKIPYQYLYPAILVLICIGVYALNYSLFEVGMVLGFGALGYAMRLLRFEPAPLLIGFVLGPMMEENLRRAMLLARGDPMVLVSRPISGTLLAITLVLLAFMLVSVFRRKRVPLVQ</sequence>
<dbReference type="KEGG" id="phl:KKY_2365"/>
<evidence type="ECO:0000256" key="1">
    <source>
        <dbReference type="SAM" id="Phobius"/>
    </source>
</evidence>
<gene>
    <name evidence="3" type="ordered locus">KKY_2365</name>
</gene>
<evidence type="ECO:0000313" key="4">
    <source>
        <dbReference type="Proteomes" id="UP000008850"/>
    </source>
</evidence>
<reference evidence="3 4" key="1">
    <citation type="journal article" date="2012" name="J. Bacteriol.">
        <title>Complete genome sequence of Pelagibacterium halotolerans B2T.</title>
        <authorList>
            <person name="Huo Y.Y."/>
            <person name="Cheng H."/>
            <person name="Han X.F."/>
            <person name="Jiang X.W."/>
            <person name="Sun C."/>
            <person name="Zhang X.Q."/>
            <person name="Zhu X.F."/>
            <person name="Liu Y.F."/>
            <person name="Li P.F."/>
            <person name="Ni P.X."/>
            <person name="Wu M."/>
        </authorList>
    </citation>
    <scope>NUCLEOTIDE SEQUENCE [LARGE SCALE GENOMIC DNA]</scope>
    <source>
        <strain evidence="4">DSM 22347 / JCM 15775 / CGMCC 1.7692 / B2</strain>
    </source>
</reference>
<protein>
    <submittedName>
        <fullName evidence="3">Tricarboxylate transport membrane protein TctA</fullName>
    </submittedName>
</protein>
<keyword evidence="1" id="KW-1133">Transmembrane helix</keyword>
<dbReference type="Pfam" id="PF01970">
    <property type="entry name" value="TctA"/>
    <property type="match status" value="1"/>
</dbReference>
<feature type="transmembrane region" description="Helical" evidence="1">
    <location>
        <begin position="167"/>
        <end position="184"/>
    </location>
</feature>
<dbReference type="InterPro" id="IPR002823">
    <property type="entry name" value="DUF112_TM"/>
</dbReference>
<keyword evidence="1" id="KW-0472">Membrane</keyword>
<organism evidence="3 4">
    <name type="scientific">Pelagibacterium halotolerans (strain DSM 22347 / JCM 15775 / CGMCC 1.7692 / B2)</name>
    <dbReference type="NCBI Taxonomy" id="1082931"/>
    <lineage>
        <taxon>Bacteria</taxon>
        <taxon>Pseudomonadati</taxon>
        <taxon>Pseudomonadota</taxon>
        <taxon>Alphaproteobacteria</taxon>
        <taxon>Hyphomicrobiales</taxon>
        <taxon>Devosiaceae</taxon>
        <taxon>Pelagibacterium</taxon>
    </lineage>
</organism>
<feature type="transmembrane region" description="Helical" evidence="1">
    <location>
        <begin position="138"/>
        <end position="160"/>
    </location>
</feature>
<feature type="transmembrane region" description="Helical" evidence="1">
    <location>
        <begin position="108"/>
        <end position="132"/>
    </location>
</feature>
<feature type="domain" description="DUF112" evidence="2">
    <location>
        <begin position="20"/>
        <end position="438"/>
    </location>
</feature>
<dbReference type="HOGENOM" id="CLU_022936_2_0_5"/>
<dbReference type="STRING" id="1082931.KKY_2365"/>
<dbReference type="eggNOG" id="COG3333">
    <property type="taxonomic scope" value="Bacteria"/>
</dbReference>
<dbReference type="PATRIC" id="fig|1082931.4.peg.2333"/>
<dbReference type="RefSeq" id="WP_014131523.1">
    <property type="nucleotide sequence ID" value="NC_016078.1"/>
</dbReference>
<keyword evidence="4" id="KW-1185">Reference proteome</keyword>
<feature type="transmembrane region" description="Helical" evidence="1">
    <location>
        <begin position="51"/>
        <end position="71"/>
    </location>
</feature>
<feature type="transmembrane region" description="Helical" evidence="1">
    <location>
        <begin position="470"/>
        <end position="490"/>
    </location>
</feature>
<dbReference type="EMBL" id="CP003075">
    <property type="protein sequence ID" value="AEQ52374.1"/>
    <property type="molecule type" value="Genomic_DNA"/>
</dbReference>
<dbReference type="AlphaFoldDB" id="G4R8D0"/>
<feature type="transmembrane region" description="Helical" evidence="1">
    <location>
        <begin position="322"/>
        <end position="343"/>
    </location>
</feature>
<proteinExistence type="predicted"/>
<feature type="transmembrane region" description="Helical" evidence="1">
    <location>
        <begin position="355"/>
        <end position="379"/>
    </location>
</feature>
<evidence type="ECO:0000259" key="2">
    <source>
        <dbReference type="Pfam" id="PF01970"/>
    </source>
</evidence>
<name>G4R8D0_PELHB</name>
<feature type="transmembrane region" description="Helical" evidence="1">
    <location>
        <begin position="391"/>
        <end position="412"/>
    </location>
</feature>
<dbReference type="Proteomes" id="UP000008850">
    <property type="component" value="Chromosome"/>
</dbReference>
<keyword evidence="1" id="KW-0812">Transmembrane</keyword>
<evidence type="ECO:0000313" key="3">
    <source>
        <dbReference type="EMBL" id="AEQ52374.1"/>
    </source>
</evidence>
<dbReference type="PANTHER" id="PTHR35342">
    <property type="entry name" value="TRICARBOXYLIC TRANSPORT PROTEIN"/>
    <property type="match status" value="1"/>
</dbReference>
<feature type="transmembrane region" description="Helical" evidence="1">
    <location>
        <begin position="20"/>
        <end position="45"/>
    </location>
</feature>
<accession>G4R8D0</accession>
<feature type="transmembrane region" description="Helical" evidence="1">
    <location>
        <begin position="204"/>
        <end position="223"/>
    </location>
</feature>
<dbReference type="PANTHER" id="PTHR35342:SF5">
    <property type="entry name" value="TRICARBOXYLIC TRANSPORT PROTEIN"/>
    <property type="match status" value="1"/>
</dbReference>